<protein>
    <recommendedName>
        <fullName evidence="10">TRIM56</fullName>
    </recommendedName>
</protein>
<gene>
    <name evidence="8" type="ORF">MGAL_10B067890</name>
</gene>
<dbReference type="Gene3D" id="3.30.40.10">
    <property type="entry name" value="Zinc/RING finger domain, C3HC4 (zinc finger)"/>
    <property type="match status" value="1"/>
</dbReference>
<dbReference type="Pfam" id="PF00643">
    <property type="entry name" value="zf-B_box"/>
    <property type="match status" value="1"/>
</dbReference>
<dbReference type="SUPFAM" id="SSF57845">
    <property type="entry name" value="B-box zinc-binding domain"/>
    <property type="match status" value="1"/>
</dbReference>
<dbReference type="InterPro" id="IPR011042">
    <property type="entry name" value="6-blade_b-propeller_TolB-like"/>
</dbReference>
<dbReference type="Gene3D" id="3.30.160.60">
    <property type="entry name" value="Classic Zinc Finger"/>
    <property type="match status" value="1"/>
</dbReference>
<keyword evidence="1" id="KW-0597">Phosphoprotein</keyword>
<reference evidence="8" key="1">
    <citation type="submission" date="2018-11" db="EMBL/GenBank/DDBJ databases">
        <authorList>
            <person name="Alioto T."/>
            <person name="Alioto T."/>
        </authorList>
    </citation>
    <scope>NUCLEOTIDE SEQUENCE</scope>
</reference>
<dbReference type="InterPro" id="IPR017907">
    <property type="entry name" value="Znf_RING_CS"/>
</dbReference>
<evidence type="ECO:0000256" key="4">
    <source>
        <dbReference type="ARBA" id="ARBA00022833"/>
    </source>
</evidence>
<dbReference type="PROSITE" id="PS50119">
    <property type="entry name" value="ZF_BBOX"/>
    <property type="match status" value="1"/>
</dbReference>
<dbReference type="InterPro" id="IPR001841">
    <property type="entry name" value="Znf_RING"/>
</dbReference>
<dbReference type="InterPro" id="IPR000315">
    <property type="entry name" value="Znf_B-box"/>
</dbReference>
<dbReference type="Gene3D" id="2.120.10.30">
    <property type="entry name" value="TolB, C-terminal domain"/>
    <property type="match status" value="1"/>
</dbReference>
<evidence type="ECO:0000259" key="6">
    <source>
        <dbReference type="PROSITE" id="PS50089"/>
    </source>
</evidence>
<accession>A0A8B6DZZ5</accession>
<dbReference type="InterPro" id="IPR013083">
    <property type="entry name" value="Znf_RING/FYVE/PHD"/>
</dbReference>
<dbReference type="Proteomes" id="UP000596742">
    <property type="component" value="Unassembled WGS sequence"/>
</dbReference>
<dbReference type="PANTHER" id="PTHR25462:SF296">
    <property type="entry name" value="MEIOTIC P26, ISOFORM F"/>
    <property type="match status" value="1"/>
</dbReference>
<dbReference type="GO" id="GO:0008270">
    <property type="term" value="F:zinc ion binding"/>
    <property type="evidence" value="ECO:0007669"/>
    <property type="project" value="UniProtKB-KW"/>
</dbReference>
<dbReference type="SMART" id="SM00336">
    <property type="entry name" value="BBOX"/>
    <property type="match status" value="2"/>
</dbReference>
<feature type="domain" description="B box-type" evidence="7">
    <location>
        <begin position="139"/>
        <end position="179"/>
    </location>
</feature>
<dbReference type="SMART" id="SM00184">
    <property type="entry name" value="RING"/>
    <property type="match status" value="1"/>
</dbReference>
<evidence type="ECO:0000259" key="7">
    <source>
        <dbReference type="PROSITE" id="PS50119"/>
    </source>
</evidence>
<dbReference type="InterPro" id="IPR047153">
    <property type="entry name" value="TRIM45/56/19-like"/>
</dbReference>
<dbReference type="AlphaFoldDB" id="A0A8B6DZZ5"/>
<dbReference type="PROSITE" id="PS00518">
    <property type="entry name" value="ZF_RING_1"/>
    <property type="match status" value="1"/>
</dbReference>
<feature type="domain" description="RING-type" evidence="6">
    <location>
        <begin position="13"/>
        <end position="53"/>
    </location>
</feature>
<dbReference type="Pfam" id="PF13445">
    <property type="entry name" value="zf-RING_UBOX"/>
    <property type="match status" value="1"/>
</dbReference>
<dbReference type="InterPro" id="IPR027370">
    <property type="entry name" value="Znf-RING_euk"/>
</dbReference>
<keyword evidence="9" id="KW-1185">Reference proteome</keyword>
<dbReference type="PANTHER" id="PTHR25462">
    <property type="entry name" value="BONUS, ISOFORM C-RELATED"/>
    <property type="match status" value="1"/>
</dbReference>
<evidence type="ECO:0008006" key="10">
    <source>
        <dbReference type="Google" id="ProtNLM"/>
    </source>
</evidence>
<evidence type="ECO:0000256" key="3">
    <source>
        <dbReference type="ARBA" id="ARBA00022771"/>
    </source>
</evidence>
<evidence type="ECO:0000313" key="8">
    <source>
        <dbReference type="EMBL" id="VDI26711.1"/>
    </source>
</evidence>
<dbReference type="PROSITE" id="PS50089">
    <property type="entry name" value="ZF_RING_2"/>
    <property type="match status" value="1"/>
</dbReference>
<comment type="caution">
    <text evidence="8">The sequence shown here is derived from an EMBL/GenBank/DDBJ whole genome shotgun (WGS) entry which is preliminary data.</text>
</comment>
<evidence type="ECO:0000313" key="9">
    <source>
        <dbReference type="Proteomes" id="UP000596742"/>
    </source>
</evidence>
<keyword evidence="4" id="KW-0862">Zinc</keyword>
<dbReference type="OrthoDB" id="6090419at2759"/>
<proteinExistence type="predicted"/>
<dbReference type="SUPFAM" id="SSF63829">
    <property type="entry name" value="Calcium-dependent phosphotriesterase"/>
    <property type="match status" value="1"/>
</dbReference>
<evidence type="ECO:0000256" key="2">
    <source>
        <dbReference type="ARBA" id="ARBA00022723"/>
    </source>
</evidence>
<dbReference type="CDD" id="cd19756">
    <property type="entry name" value="Bbox2"/>
    <property type="match status" value="1"/>
</dbReference>
<name>A0A8B6DZZ5_MYTGA</name>
<keyword evidence="3 5" id="KW-0863">Zinc-finger</keyword>
<evidence type="ECO:0000256" key="5">
    <source>
        <dbReference type="PROSITE-ProRule" id="PRU00024"/>
    </source>
</evidence>
<evidence type="ECO:0000256" key="1">
    <source>
        <dbReference type="ARBA" id="ARBA00022553"/>
    </source>
</evidence>
<sequence length="622" mass="70993">MAHGQYSDIESKCGICLSPYTEPRLLDCFHSFCTPCLEKLDVDDNYLTCPLCRTNISIPENGVSGLKSYPFNVEPSNSGNDITDICELCSEENFVVAKCLDCRINLCLNCRDYHKKLKTSQNHSIENLKKDRLNEHDKDSLNECKEHRKELTVFCKPCNLLLCSECSEKAHGLHDIQNLTLLIETRKKTLLARTASLKSRISVLGTTTELVKQEENNYYKHLNIVKKDIIAHTSSMKEVFCNTVDVLTNKSLTTIEKIKKKDVKVIDIYLNEIETEQLSLAGIIKTSEDFITRSPVKQFMEDFFAVGSQLDKVLNKTVNPLTLHKLKYKCEPFTEATVENLLGKVNTSSEVNVITPVYTPLPIPELFSKVENVHNFQLAQNIKDIVAANDDNMWILFENSVGLYNRDGTVRSTYAPPNESSRMLRKSPDEVWFWTGQSAQKRVNTKYEEGFKVPFQNGLVGCFMQNGNLLVYNQEEKVFCEVSELEGVQNTFEITDQQNRLKITHIFTSTDMISENKNSNLVMTLRKSTIVITDKHGIILDTFTRSNARFRGLTVDNYGHILVADCYNYSVIDILSENGVFLRNLPFQINGNFNETNPIAIDKCGFLWVFDNRQTMKIISYH</sequence>
<dbReference type="EMBL" id="UYJE01004271">
    <property type="protein sequence ID" value="VDI26711.1"/>
    <property type="molecule type" value="Genomic_DNA"/>
</dbReference>
<dbReference type="CDD" id="cd19757">
    <property type="entry name" value="Bbox1"/>
    <property type="match status" value="1"/>
</dbReference>
<organism evidence="8 9">
    <name type="scientific">Mytilus galloprovincialis</name>
    <name type="common">Mediterranean mussel</name>
    <dbReference type="NCBI Taxonomy" id="29158"/>
    <lineage>
        <taxon>Eukaryota</taxon>
        <taxon>Metazoa</taxon>
        <taxon>Spiralia</taxon>
        <taxon>Lophotrochozoa</taxon>
        <taxon>Mollusca</taxon>
        <taxon>Bivalvia</taxon>
        <taxon>Autobranchia</taxon>
        <taxon>Pteriomorphia</taxon>
        <taxon>Mytilida</taxon>
        <taxon>Mytiloidea</taxon>
        <taxon>Mytilidae</taxon>
        <taxon>Mytilinae</taxon>
        <taxon>Mytilus</taxon>
    </lineage>
</organism>
<dbReference type="SUPFAM" id="SSF57850">
    <property type="entry name" value="RING/U-box"/>
    <property type="match status" value="1"/>
</dbReference>
<keyword evidence="2" id="KW-0479">Metal-binding</keyword>